<feature type="region of interest" description="Disordered" evidence="2">
    <location>
        <begin position="215"/>
        <end position="236"/>
    </location>
</feature>
<proteinExistence type="predicted"/>
<dbReference type="EMBL" id="CAJPDR010000013">
    <property type="protein sequence ID" value="CAF9905840.1"/>
    <property type="molecule type" value="Genomic_DNA"/>
</dbReference>
<dbReference type="OrthoDB" id="5320205at2759"/>
<evidence type="ECO:0000256" key="2">
    <source>
        <dbReference type="SAM" id="MobiDB-lite"/>
    </source>
</evidence>
<accession>A0A8H3I761</accession>
<evidence type="ECO:0000313" key="4">
    <source>
        <dbReference type="Proteomes" id="UP000664203"/>
    </source>
</evidence>
<keyword evidence="4" id="KW-1185">Reference proteome</keyword>
<dbReference type="Proteomes" id="UP000664203">
    <property type="component" value="Unassembled WGS sequence"/>
</dbReference>
<sequence>MFAFLIKFRSMLAVPSLDSLNYIFSNQESLHEVQTFMERLCEGSMLAALACNEAQKRSEEIARKFQQAWDLVDIKADAIATQSRYVITISQEMGGIWRTHNSPPNKHWRMLCLSLAFELKEAIQTRQRMRWDLQDAERRAERWEGRYIRAVKKWRNTYQDAMQLQGAFTAIRTEFLAGQSLAKVFVREMREVRDQINDAAERERVRRINQALSREEERETEEYGAMSRFKKRFRGR</sequence>
<reference evidence="3" key="1">
    <citation type="submission" date="2021-03" db="EMBL/GenBank/DDBJ databases">
        <authorList>
            <person name="Tagirdzhanova G."/>
        </authorList>
    </citation>
    <scope>NUCLEOTIDE SEQUENCE</scope>
</reference>
<protein>
    <submittedName>
        <fullName evidence="3">Uncharacterized protein</fullName>
    </submittedName>
</protein>
<keyword evidence="1" id="KW-0175">Coiled coil</keyword>
<gene>
    <name evidence="3" type="ORF">ALECFALPRED_001361</name>
</gene>
<organism evidence="3 4">
    <name type="scientific">Alectoria fallacina</name>
    <dbReference type="NCBI Taxonomy" id="1903189"/>
    <lineage>
        <taxon>Eukaryota</taxon>
        <taxon>Fungi</taxon>
        <taxon>Dikarya</taxon>
        <taxon>Ascomycota</taxon>
        <taxon>Pezizomycotina</taxon>
        <taxon>Lecanoromycetes</taxon>
        <taxon>OSLEUM clade</taxon>
        <taxon>Lecanoromycetidae</taxon>
        <taxon>Lecanorales</taxon>
        <taxon>Lecanorineae</taxon>
        <taxon>Parmeliaceae</taxon>
        <taxon>Alectoria</taxon>
    </lineage>
</organism>
<evidence type="ECO:0000313" key="3">
    <source>
        <dbReference type="EMBL" id="CAF9905840.1"/>
    </source>
</evidence>
<feature type="coiled-coil region" evidence="1">
    <location>
        <begin position="119"/>
        <end position="153"/>
    </location>
</feature>
<comment type="caution">
    <text evidence="3">The sequence shown here is derived from an EMBL/GenBank/DDBJ whole genome shotgun (WGS) entry which is preliminary data.</text>
</comment>
<evidence type="ECO:0000256" key="1">
    <source>
        <dbReference type="SAM" id="Coils"/>
    </source>
</evidence>
<dbReference type="AlphaFoldDB" id="A0A8H3I761"/>
<name>A0A8H3I761_9LECA</name>